<name>E5Y1M3_BILW3</name>
<dbReference type="STRING" id="563192.HMPREF0179_00094"/>
<keyword evidence="2" id="KW-1003">Cell membrane</keyword>
<feature type="transmembrane region" description="Helical" evidence="7">
    <location>
        <begin position="359"/>
        <end position="382"/>
    </location>
</feature>
<dbReference type="RefSeq" id="WP_005024013.1">
    <property type="nucleotide sequence ID" value="NZ_KE150239.1"/>
</dbReference>
<sequence>MDPVLLTTFGTLIVLLIFTVPIGVSIGTAVFMGMMVGGLPPVFLAQKMYSALDSFPLLAVPFFIVAGDIMQKGTIANSLLAVSRCLVGHIKGGMAHISILTSLFYGALSGSAAATVAAVGGIMIPAMEKEGYPKEFATAVNSTSGCLGIMIPPSIPLILFGSTAGVSISDLFVATIVPGILMGCALMLVSYVICVRRKYGKTVARAKFAEMMKALYEAKWAIMVPVIVLGGIYGGITTPTEAGAIAVVYALFVEVFITRSMTRKLFFEIIKSSVRINAAIFLVVASATALGQIMMYYNLSAAVLDTIMGISTSKVVIMALILVVLLILGTFLEAAAIIMIVTPLLLPVINAIGVDPVHFGIIMLTSFAVGGQTPPVGMTLFVGASIAKISIERLSIASIPYILTLVVMLVIIAFVPQLSLCLI</sequence>
<dbReference type="GO" id="GO:0022857">
    <property type="term" value="F:transmembrane transporter activity"/>
    <property type="evidence" value="ECO:0007669"/>
    <property type="project" value="TreeGrafter"/>
</dbReference>
<dbReference type="EMBL" id="ADCP02000002">
    <property type="protein sequence ID" value="EFV46054.1"/>
    <property type="molecule type" value="Genomic_DNA"/>
</dbReference>
<dbReference type="InterPro" id="IPR004681">
    <property type="entry name" value="TRAP_DctM"/>
</dbReference>
<evidence type="ECO:0000256" key="1">
    <source>
        <dbReference type="ARBA" id="ARBA00004429"/>
    </source>
</evidence>
<dbReference type="Pfam" id="PF06808">
    <property type="entry name" value="DctM"/>
    <property type="match status" value="1"/>
</dbReference>
<evidence type="ECO:0000256" key="7">
    <source>
        <dbReference type="SAM" id="Phobius"/>
    </source>
</evidence>
<accession>E5Y1M3</accession>
<feature type="transmembrane region" description="Helical" evidence="7">
    <location>
        <begin position="242"/>
        <end position="262"/>
    </location>
</feature>
<dbReference type="eggNOG" id="COG1593">
    <property type="taxonomic scope" value="Bacteria"/>
</dbReference>
<dbReference type="GeneID" id="78087108"/>
<evidence type="ECO:0000256" key="3">
    <source>
        <dbReference type="ARBA" id="ARBA00022519"/>
    </source>
</evidence>
<evidence type="ECO:0000256" key="6">
    <source>
        <dbReference type="ARBA" id="ARBA00023136"/>
    </source>
</evidence>
<evidence type="ECO:0000256" key="4">
    <source>
        <dbReference type="ARBA" id="ARBA00022692"/>
    </source>
</evidence>
<feature type="transmembrane region" description="Helical" evidence="7">
    <location>
        <begin position="12"/>
        <end position="36"/>
    </location>
</feature>
<keyword evidence="6 7" id="KW-0472">Membrane</keyword>
<feature type="domain" description="TRAP C4-dicarboxylate transport system permease DctM subunit" evidence="8">
    <location>
        <begin position="9"/>
        <end position="418"/>
    </location>
</feature>
<feature type="transmembrane region" description="Helical" evidence="7">
    <location>
        <begin position="136"/>
        <end position="159"/>
    </location>
</feature>
<dbReference type="GO" id="GO:0005886">
    <property type="term" value="C:plasma membrane"/>
    <property type="evidence" value="ECO:0007669"/>
    <property type="project" value="UniProtKB-SubCell"/>
</dbReference>
<evidence type="ECO:0000313" key="10">
    <source>
        <dbReference type="Proteomes" id="UP000006034"/>
    </source>
</evidence>
<keyword evidence="10" id="KW-1185">Reference proteome</keyword>
<dbReference type="OrthoDB" id="5404879at2"/>
<feature type="transmembrane region" description="Helical" evidence="7">
    <location>
        <begin position="274"/>
        <end position="295"/>
    </location>
</feature>
<keyword evidence="5 7" id="KW-1133">Transmembrane helix</keyword>
<reference evidence="9 10" key="1">
    <citation type="submission" date="2010-10" db="EMBL/GenBank/DDBJ databases">
        <authorList>
            <consortium name="The Broad Institute Genome Sequencing Platform"/>
            <person name="Ward D."/>
            <person name="Earl A."/>
            <person name="Feldgarden M."/>
            <person name="Young S.K."/>
            <person name="Gargeya S."/>
            <person name="Zeng Q."/>
            <person name="Alvarado L."/>
            <person name="Berlin A."/>
            <person name="Bochicchio J."/>
            <person name="Chapman S.B."/>
            <person name="Chen Z."/>
            <person name="Freedman E."/>
            <person name="Gellesch M."/>
            <person name="Goldberg J."/>
            <person name="Griggs A."/>
            <person name="Gujja S."/>
            <person name="Heilman E."/>
            <person name="Heiman D."/>
            <person name="Howarth C."/>
            <person name="Mehta T."/>
            <person name="Neiman D."/>
            <person name="Pearson M."/>
            <person name="Roberts A."/>
            <person name="Saif S."/>
            <person name="Shea T."/>
            <person name="Shenoy N."/>
            <person name="Sisk P."/>
            <person name="Stolte C."/>
            <person name="Sykes S."/>
            <person name="White J."/>
            <person name="Yandava C."/>
            <person name="Allen-Vercoe E."/>
            <person name="Sibley C."/>
            <person name="Ambrose C.E."/>
            <person name="Strauss J."/>
            <person name="Daigneault M."/>
            <person name="Haas B."/>
            <person name="Nusbaum C."/>
            <person name="Birren B."/>
        </authorList>
    </citation>
    <scope>NUCLEOTIDE SEQUENCE [LARGE SCALE GENOMIC DNA]</scope>
    <source>
        <strain evidence="9 10">3_1_6</strain>
    </source>
</reference>
<feature type="transmembrane region" description="Helical" evidence="7">
    <location>
        <begin position="171"/>
        <end position="193"/>
    </location>
</feature>
<evidence type="ECO:0000259" key="8">
    <source>
        <dbReference type="Pfam" id="PF06808"/>
    </source>
</evidence>
<dbReference type="InterPro" id="IPR010656">
    <property type="entry name" value="DctM"/>
</dbReference>
<keyword evidence="4 7" id="KW-0812">Transmembrane</keyword>
<dbReference type="PANTHER" id="PTHR33362">
    <property type="entry name" value="SIALIC ACID TRAP TRANSPORTER PERMEASE PROTEIN SIAT-RELATED"/>
    <property type="match status" value="1"/>
</dbReference>
<comment type="caution">
    <text evidence="9">The sequence shown here is derived from an EMBL/GenBank/DDBJ whole genome shotgun (WGS) entry which is preliminary data.</text>
</comment>
<dbReference type="Proteomes" id="UP000006034">
    <property type="component" value="Unassembled WGS sequence"/>
</dbReference>
<feature type="transmembrane region" description="Helical" evidence="7">
    <location>
        <begin position="214"/>
        <end position="236"/>
    </location>
</feature>
<dbReference type="AlphaFoldDB" id="E5Y1M3"/>
<organism evidence="9 10">
    <name type="scientific">Bilophila wadsworthia (strain 3_1_6)</name>
    <dbReference type="NCBI Taxonomy" id="563192"/>
    <lineage>
        <taxon>Bacteria</taxon>
        <taxon>Pseudomonadati</taxon>
        <taxon>Thermodesulfobacteriota</taxon>
        <taxon>Desulfovibrionia</taxon>
        <taxon>Desulfovibrionales</taxon>
        <taxon>Desulfovibrionaceae</taxon>
        <taxon>Bilophila</taxon>
    </lineage>
</organism>
<protein>
    <submittedName>
        <fullName evidence="9">TRAP transporter, DctM subunit</fullName>
    </submittedName>
</protein>
<dbReference type="NCBIfam" id="TIGR00786">
    <property type="entry name" value="dctM"/>
    <property type="match status" value="1"/>
</dbReference>
<evidence type="ECO:0000256" key="2">
    <source>
        <dbReference type="ARBA" id="ARBA00022475"/>
    </source>
</evidence>
<feature type="transmembrane region" description="Helical" evidence="7">
    <location>
        <begin position="335"/>
        <end position="353"/>
    </location>
</feature>
<dbReference type="HOGENOM" id="CLU_019824_4_1_7"/>
<dbReference type="PRINTS" id="PR00173">
    <property type="entry name" value="EDTRNSPORT"/>
</dbReference>
<keyword evidence="3" id="KW-0997">Cell inner membrane</keyword>
<evidence type="ECO:0000313" key="9">
    <source>
        <dbReference type="EMBL" id="EFV46054.1"/>
    </source>
</evidence>
<reference evidence="9 10" key="2">
    <citation type="submission" date="2013-04" db="EMBL/GenBank/DDBJ databases">
        <title>The Genome Sequence of Bilophila wadsworthia 3_1_6.</title>
        <authorList>
            <consortium name="The Broad Institute Genomics Platform"/>
            <person name="Earl A."/>
            <person name="Ward D."/>
            <person name="Feldgarden M."/>
            <person name="Gevers D."/>
            <person name="Sibley C."/>
            <person name="Strauss J."/>
            <person name="Allen-Vercoe E."/>
            <person name="Walker B."/>
            <person name="Young S."/>
            <person name="Zeng Q."/>
            <person name="Gargeya S."/>
            <person name="Fitzgerald M."/>
            <person name="Haas B."/>
            <person name="Abouelleil A."/>
            <person name="Allen A.W."/>
            <person name="Alvarado L."/>
            <person name="Arachchi H.M."/>
            <person name="Berlin A.M."/>
            <person name="Chapman S.B."/>
            <person name="Gainer-Dewar J."/>
            <person name="Goldberg J."/>
            <person name="Griggs A."/>
            <person name="Gujja S."/>
            <person name="Hansen M."/>
            <person name="Howarth C."/>
            <person name="Imamovic A."/>
            <person name="Ireland A."/>
            <person name="Larimer J."/>
            <person name="McCowan C."/>
            <person name="Murphy C."/>
            <person name="Pearson M."/>
            <person name="Poon T.W."/>
            <person name="Priest M."/>
            <person name="Roberts A."/>
            <person name="Saif S."/>
            <person name="Shea T."/>
            <person name="Sisk P."/>
            <person name="Sykes S."/>
            <person name="Wortman J."/>
            <person name="Nusbaum C."/>
            <person name="Birren B."/>
        </authorList>
    </citation>
    <scope>NUCLEOTIDE SEQUENCE [LARGE SCALE GENOMIC DNA]</scope>
    <source>
        <strain evidence="9 10">3_1_6</strain>
    </source>
</reference>
<comment type="subcellular location">
    <subcellularLocation>
        <location evidence="1">Cell inner membrane</location>
        <topology evidence="1">Multi-pass membrane protein</topology>
    </subcellularLocation>
</comment>
<dbReference type="PIRSF" id="PIRSF006066">
    <property type="entry name" value="HI0050"/>
    <property type="match status" value="1"/>
</dbReference>
<dbReference type="PANTHER" id="PTHR33362:SF2">
    <property type="entry name" value="TRAP TRANSPORTER LARGE PERMEASE PROTEIN"/>
    <property type="match status" value="1"/>
</dbReference>
<feature type="transmembrane region" description="Helical" evidence="7">
    <location>
        <begin position="394"/>
        <end position="415"/>
    </location>
</feature>
<evidence type="ECO:0000256" key="5">
    <source>
        <dbReference type="ARBA" id="ARBA00022989"/>
    </source>
</evidence>
<feature type="transmembrane region" description="Helical" evidence="7">
    <location>
        <begin position="103"/>
        <end position="124"/>
    </location>
</feature>
<gene>
    <name evidence="9" type="ORF">HMPREF0179_00094</name>
</gene>
<proteinExistence type="predicted"/>
<feature type="transmembrane region" description="Helical" evidence="7">
    <location>
        <begin position="307"/>
        <end position="328"/>
    </location>
</feature>